<dbReference type="VEuPathDB" id="AmoebaDB:NAEGRDRAFT_72392"/>
<feature type="chain" id="PRO_5003037860" evidence="3">
    <location>
        <begin position="22"/>
        <end position="259"/>
    </location>
</feature>
<evidence type="ECO:0000313" key="4">
    <source>
        <dbReference type="EMBL" id="EFC39769.1"/>
    </source>
</evidence>
<dbReference type="GeneID" id="8854244"/>
<keyword evidence="5" id="KW-1185">Reference proteome</keyword>
<dbReference type="Gene3D" id="2.120.10.30">
    <property type="entry name" value="TolB, C-terminal domain"/>
    <property type="match status" value="2"/>
</dbReference>
<accession>D2VTR1</accession>
<gene>
    <name evidence="4" type="ORF">NAEGRDRAFT_72392</name>
</gene>
<evidence type="ECO:0000256" key="3">
    <source>
        <dbReference type="SAM" id="SignalP"/>
    </source>
</evidence>
<reference evidence="4 5" key="1">
    <citation type="journal article" date="2010" name="Cell">
        <title>The genome of Naegleria gruberi illuminates early eukaryotic versatility.</title>
        <authorList>
            <person name="Fritz-Laylin L.K."/>
            <person name="Prochnik S.E."/>
            <person name="Ginger M.L."/>
            <person name="Dacks J.B."/>
            <person name="Carpenter M.L."/>
            <person name="Field M.C."/>
            <person name="Kuo A."/>
            <person name="Paredez A."/>
            <person name="Chapman J."/>
            <person name="Pham J."/>
            <person name="Shu S."/>
            <person name="Neupane R."/>
            <person name="Cipriano M."/>
            <person name="Mancuso J."/>
            <person name="Tu H."/>
            <person name="Salamov A."/>
            <person name="Lindquist E."/>
            <person name="Shapiro H."/>
            <person name="Lucas S."/>
            <person name="Grigoriev I.V."/>
            <person name="Cande W.Z."/>
            <person name="Fulton C."/>
            <person name="Rokhsar D.S."/>
            <person name="Dawson S.C."/>
        </authorList>
    </citation>
    <scope>NUCLEOTIDE SEQUENCE [LARGE SCALE GENOMIC DNA]</scope>
    <source>
        <strain evidence="4 5">NEG-M</strain>
    </source>
</reference>
<dbReference type="InterPro" id="IPR001258">
    <property type="entry name" value="NHL_repeat"/>
</dbReference>
<dbReference type="Pfam" id="PF01436">
    <property type="entry name" value="NHL"/>
    <property type="match status" value="1"/>
</dbReference>
<keyword evidence="1" id="KW-0677">Repeat</keyword>
<keyword evidence="3" id="KW-0732">Signal</keyword>
<sequence>MQLNTLMILLCLLFLLFQSSSDKFFQTKAAETYQLQTLTGYKGNGQDVDRTFTAKHAFLKAPCGICSGNNDEIFVSDCVRGLIFKIFPNESMIVFGGLGLGFNQDGYDVKQTLFNSPSSLSVAINGDLWIADTNNDKIRLVSAETNLVSSLPFAFNKPLGVYVSNNNILYIADSGNNVIKKYDIGSKILTTIAGGNGYLDGSYDNVEANSIILRSPKNIHVVSNGKDDTVYFTDDERVKSIDKNGKYRRIAISELETKL</sequence>
<dbReference type="OrthoDB" id="342730at2759"/>
<protein>
    <submittedName>
        <fullName evidence="4">Predicted protein</fullName>
    </submittedName>
</protein>
<feature type="signal peptide" evidence="3">
    <location>
        <begin position="1"/>
        <end position="21"/>
    </location>
</feature>
<dbReference type="PANTHER" id="PTHR46388:SF2">
    <property type="entry name" value="NHL REPEAT-CONTAINING PROTEIN 2"/>
    <property type="match status" value="1"/>
</dbReference>
<dbReference type="EMBL" id="GG738897">
    <property type="protein sequence ID" value="EFC39769.1"/>
    <property type="molecule type" value="Genomic_DNA"/>
</dbReference>
<name>D2VTR1_NAEGR</name>
<dbReference type="STRING" id="5762.D2VTR1"/>
<evidence type="ECO:0000256" key="2">
    <source>
        <dbReference type="PROSITE-ProRule" id="PRU00504"/>
    </source>
</evidence>
<dbReference type="AlphaFoldDB" id="D2VTR1"/>
<feature type="repeat" description="NHL" evidence="2">
    <location>
        <begin position="155"/>
        <end position="185"/>
    </location>
</feature>
<dbReference type="PROSITE" id="PS51125">
    <property type="entry name" value="NHL"/>
    <property type="match status" value="1"/>
</dbReference>
<organism evidence="5">
    <name type="scientific">Naegleria gruberi</name>
    <name type="common">Amoeba</name>
    <dbReference type="NCBI Taxonomy" id="5762"/>
    <lineage>
        <taxon>Eukaryota</taxon>
        <taxon>Discoba</taxon>
        <taxon>Heterolobosea</taxon>
        <taxon>Tetramitia</taxon>
        <taxon>Eutetramitia</taxon>
        <taxon>Vahlkampfiidae</taxon>
        <taxon>Naegleria</taxon>
    </lineage>
</organism>
<dbReference type="RefSeq" id="XP_002672513.1">
    <property type="nucleotide sequence ID" value="XM_002672467.1"/>
</dbReference>
<evidence type="ECO:0000313" key="5">
    <source>
        <dbReference type="Proteomes" id="UP000006671"/>
    </source>
</evidence>
<dbReference type="SUPFAM" id="SSF101898">
    <property type="entry name" value="NHL repeat"/>
    <property type="match status" value="1"/>
</dbReference>
<dbReference type="InParanoid" id="D2VTR1"/>
<proteinExistence type="predicted"/>
<dbReference type="InterPro" id="IPR011042">
    <property type="entry name" value="6-blade_b-propeller_TolB-like"/>
</dbReference>
<evidence type="ECO:0000256" key="1">
    <source>
        <dbReference type="ARBA" id="ARBA00022737"/>
    </source>
</evidence>
<dbReference type="PANTHER" id="PTHR46388">
    <property type="entry name" value="NHL REPEAT-CONTAINING PROTEIN 2"/>
    <property type="match status" value="1"/>
</dbReference>
<dbReference type="KEGG" id="ngr:NAEGRDRAFT_72392"/>
<dbReference type="Proteomes" id="UP000006671">
    <property type="component" value="Unassembled WGS sequence"/>
</dbReference>